<dbReference type="PANTHER" id="PTHR48100">
    <property type="entry name" value="BROAD-SPECIFICITY PHOSPHATASE YOR283W-RELATED"/>
    <property type="match status" value="1"/>
</dbReference>
<dbReference type="PANTHER" id="PTHR48100:SF1">
    <property type="entry name" value="HISTIDINE PHOSPHATASE FAMILY PROTEIN-RELATED"/>
    <property type="match status" value="1"/>
</dbReference>
<gene>
    <name evidence="1" type="ORF">SISSUDRAFT_318530</name>
</gene>
<dbReference type="InterPro" id="IPR029033">
    <property type="entry name" value="His_PPase_superfam"/>
</dbReference>
<name>A0A165Z8S0_9AGAM</name>
<dbReference type="SUPFAM" id="SSF53254">
    <property type="entry name" value="Phosphoglycerate mutase-like"/>
    <property type="match status" value="1"/>
</dbReference>
<dbReference type="Gene3D" id="3.40.50.1240">
    <property type="entry name" value="Phosphoglycerate mutase-like"/>
    <property type="match status" value="1"/>
</dbReference>
<dbReference type="InterPro" id="IPR013078">
    <property type="entry name" value="His_Pase_superF_clade-1"/>
</dbReference>
<evidence type="ECO:0000313" key="2">
    <source>
        <dbReference type="Proteomes" id="UP000076798"/>
    </source>
</evidence>
<proteinExistence type="predicted"/>
<dbReference type="EMBL" id="KV428202">
    <property type="protein sequence ID" value="KZT34063.1"/>
    <property type="molecule type" value="Genomic_DNA"/>
</dbReference>
<dbReference type="GO" id="GO:0016791">
    <property type="term" value="F:phosphatase activity"/>
    <property type="evidence" value="ECO:0007669"/>
    <property type="project" value="TreeGrafter"/>
</dbReference>
<dbReference type="OrthoDB" id="496981at2759"/>
<dbReference type="SMART" id="SM00855">
    <property type="entry name" value="PGAM"/>
    <property type="match status" value="1"/>
</dbReference>
<organism evidence="1 2">
    <name type="scientific">Sistotremastrum suecicum HHB10207 ss-3</name>
    <dbReference type="NCBI Taxonomy" id="1314776"/>
    <lineage>
        <taxon>Eukaryota</taxon>
        <taxon>Fungi</taxon>
        <taxon>Dikarya</taxon>
        <taxon>Basidiomycota</taxon>
        <taxon>Agaricomycotina</taxon>
        <taxon>Agaricomycetes</taxon>
        <taxon>Sistotremastrales</taxon>
        <taxon>Sistotremastraceae</taxon>
        <taxon>Sistotremastrum</taxon>
    </lineage>
</organism>
<dbReference type="GO" id="GO:0005737">
    <property type="term" value="C:cytoplasm"/>
    <property type="evidence" value="ECO:0007669"/>
    <property type="project" value="TreeGrafter"/>
</dbReference>
<protein>
    <submittedName>
        <fullName evidence="1">Phosphoglycerate mutase-like protein</fullName>
    </submittedName>
</protein>
<dbReference type="Pfam" id="PF00300">
    <property type="entry name" value="His_Phos_1"/>
    <property type="match status" value="1"/>
</dbReference>
<accession>A0A165Z8S0</accession>
<evidence type="ECO:0000313" key="1">
    <source>
        <dbReference type="EMBL" id="KZT34063.1"/>
    </source>
</evidence>
<reference evidence="1 2" key="1">
    <citation type="journal article" date="2016" name="Mol. Biol. Evol.">
        <title>Comparative Genomics of Early-Diverging Mushroom-Forming Fungi Provides Insights into the Origins of Lignocellulose Decay Capabilities.</title>
        <authorList>
            <person name="Nagy L.G."/>
            <person name="Riley R."/>
            <person name="Tritt A."/>
            <person name="Adam C."/>
            <person name="Daum C."/>
            <person name="Floudas D."/>
            <person name="Sun H."/>
            <person name="Yadav J.S."/>
            <person name="Pangilinan J."/>
            <person name="Larsson K.H."/>
            <person name="Matsuura K."/>
            <person name="Barry K."/>
            <person name="Labutti K."/>
            <person name="Kuo R."/>
            <person name="Ohm R.A."/>
            <person name="Bhattacharya S.S."/>
            <person name="Shirouzu T."/>
            <person name="Yoshinaga Y."/>
            <person name="Martin F.M."/>
            <person name="Grigoriev I.V."/>
            <person name="Hibbett D.S."/>
        </authorList>
    </citation>
    <scope>NUCLEOTIDE SEQUENCE [LARGE SCALE GENOMIC DNA]</scope>
    <source>
        <strain evidence="1 2">HHB10207 ss-3</strain>
    </source>
</reference>
<dbReference type="Proteomes" id="UP000076798">
    <property type="component" value="Unassembled WGS sequence"/>
</dbReference>
<keyword evidence="2" id="KW-1185">Reference proteome</keyword>
<dbReference type="AlphaFoldDB" id="A0A165Z8S0"/>
<sequence>MPVTYEIVPGIFSPSGLSEKLSAFGLLDESPDRWTRLREKLERLNEECGAGQEVKLIWLARHGEGYHNLAEKKYGPGIWNTQTARENGDDEITWGPDPLLTSLGEQQAASLNEAWKIALKDGMPSPEKWFCSPMRRTASTLEITFRGLLPDGVKPLFIENIREHNGVHTCDKRLPKSILASAFPNFDFLEPMEEEDVLWDPDHRESEEELVARIAKGFEQVVEQSGTSRYISVTAHSGAIRAMLYVLGHPPVALPTGGVIPVVVRITTKS</sequence>
<dbReference type="InterPro" id="IPR050275">
    <property type="entry name" value="PGM_Phosphatase"/>
</dbReference>
<dbReference type="CDD" id="cd07067">
    <property type="entry name" value="HP_PGM_like"/>
    <property type="match status" value="1"/>
</dbReference>